<gene>
    <name evidence="5" type="ORF">MOZ64_06865</name>
</gene>
<dbReference type="GO" id="GO:0004519">
    <property type="term" value="F:endonuclease activity"/>
    <property type="evidence" value="ECO:0007669"/>
    <property type="project" value="UniProtKB-KW"/>
</dbReference>
<evidence type="ECO:0000256" key="2">
    <source>
        <dbReference type="ARBA" id="ARBA00022747"/>
    </source>
</evidence>
<organism evidence="5 6">
    <name type="scientific">Absicoccus intestinalis</name>
    <dbReference type="NCBI Taxonomy" id="2926319"/>
    <lineage>
        <taxon>Bacteria</taxon>
        <taxon>Bacillati</taxon>
        <taxon>Bacillota</taxon>
        <taxon>Erysipelotrichia</taxon>
        <taxon>Erysipelotrichales</taxon>
        <taxon>Erysipelotrichaceae</taxon>
        <taxon>Absicoccus</taxon>
    </lineage>
</organism>
<keyword evidence="6" id="KW-1185">Reference proteome</keyword>
<dbReference type="EC" id="3.1.21.-" evidence="5"/>
<keyword evidence="5" id="KW-0540">Nuclease</keyword>
<dbReference type="RefSeq" id="WP_320325847.1">
    <property type="nucleotide sequence ID" value="NZ_JALBUS010000009.1"/>
</dbReference>
<proteinExistence type="inferred from homology"/>
<dbReference type="Proteomes" id="UP001285244">
    <property type="component" value="Unassembled WGS sequence"/>
</dbReference>
<evidence type="ECO:0000259" key="4">
    <source>
        <dbReference type="Pfam" id="PF01420"/>
    </source>
</evidence>
<evidence type="ECO:0000313" key="6">
    <source>
        <dbReference type="Proteomes" id="UP001285244"/>
    </source>
</evidence>
<dbReference type="InterPro" id="IPR000055">
    <property type="entry name" value="Restrct_endonuc_typeI_TRD"/>
</dbReference>
<dbReference type="Gene3D" id="3.90.220.20">
    <property type="entry name" value="DNA methylase specificity domains"/>
    <property type="match status" value="2"/>
</dbReference>
<dbReference type="Pfam" id="PF01420">
    <property type="entry name" value="Methylase_S"/>
    <property type="match status" value="2"/>
</dbReference>
<dbReference type="InterPro" id="IPR044946">
    <property type="entry name" value="Restrct_endonuc_typeI_TRD_sf"/>
</dbReference>
<dbReference type="PANTHER" id="PTHR30408">
    <property type="entry name" value="TYPE-1 RESTRICTION ENZYME ECOKI SPECIFICITY PROTEIN"/>
    <property type="match status" value="1"/>
</dbReference>
<dbReference type="CDD" id="cd17265">
    <property type="entry name" value="RMtype1_S_Eco4255III-TRD2-CR2_like"/>
    <property type="match status" value="1"/>
</dbReference>
<dbReference type="SUPFAM" id="SSF116734">
    <property type="entry name" value="DNA methylase specificity domain"/>
    <property type="match status" value="2"/>
</dbReference>
<evidence type="ECO:0000256" key="3">
    <source>
        <dbReference type="ARBA" id="ARBA00023125"/>
    </source>
</evidence>
<protein>
    <submittedName>
        <fullName evidence="5">Restriction endonuclease subunit S</fullName>
        <ecNumber evidence="5">3.1.21.-</ecNumber>
    </submittedName>
</protein>
<dbReference type="EMBL" id="JALBUS010000009">
    <property type="protein sequence ID" value="MDX8417562.1"/>
    <property type="molecule type" value="Genomic_DNA"/>
</dbReference>
<feature type="domain" description="Type I restriction modification DNA specificity" evidence="4">
    <location>
        <begin position="4"/>
        <end position="147"/>
    </location>
</feature>
<keyword evidence="5" id="KW-0378">Hydrolase</keyword>
<keyword evidence="3" id="KW-0238">DNA-binding</keyword>
<evidence type="ECO:0000256" key="1">
    <source>
        <dbReference type="ARBA" id="ARBA00010923"/>
    </source>
</evidence>
<reference evidence="5 6" key="1">
    <citation type="submission" date="2022-03" db="EMBL/GenBank/DDBJ databases">
        <title>Novel taxa within the pig intestine.</title>
        <authorList>
            <person name="Wylensek D."/>
            <person name="Bishof K."/>
            <person name="Afrizal A."/>
            <person name="Clavel T."/>
        </authorList>
    </citation>
    <scope>NUCLEOTIDE SEQUENCE [LARGE SCALE GENOMIC DNA]</scope>
    <source>
        <strain evidence="5 6">Cla-KB-P134</strain>
    </source>
</reference>
<sequence length="365" mass="41662">MENILLEECCDILDSRRIPITASKRKKGPYPYYGANGVQDYVADYIFDDELVLLAEDGGNFGSKDRPIAYRVSGKCWVNNHAHVLKPKSGLDVDYLCYSLMFYDTNGLVNGATRQKLTQAMMRKMLIPKRHINEQQTIVRNLNKICQVKWLREQELERLDTLIKARFVELFGDPSLNTKGYPVKSLPEIAEFWNGLTYKPEDVANKGTIVLRSSNIQNAQLDFADTVRVICKIGEKKYVQDNDILMCSRNGSARLVGKVALIKNIEEPMSFGAFMMIIRSHYYPYLMTYFQLPAFRAQIKTGATTTINQITGRMLNNVKVPVPKEPELESFISFMEQVDKSKVAVQAALDKTQLLFDSLMQQYFG</sequence>
<name>A0ABU4WLX4_9FIRM</name>
<comment type="caution">
    <text evidence="5">The sequence shown here is derived from an EMBL/GenBank/DDBJ whole genome shotgun (WGS) entry which is preliminary data.</text>
</comment>
<evidence type="ECO:0000313" key="5">
    <source>
        <dbReference type="EMBL" id="MDX8417562.1"/>
    </source>
</evidence>
<keyword evidence="2" id="KW-0680">Restriction system</keyword>
<comment type="similarity">
    <text evidence="1">Belongs to the type-I restriction system S methylase family.</text>
</comment>
<keyword evidence="5" id="KW-0255">Endonuclease</keyword>
<dbReference type="CDD" id="cd17262">
    <property type="entry name" value="RMtype1_S_Aco12261I-TRD2-CR2"/>
    <property type="match status" value="1"/>
</dbReference>
<dbReference type="InterPro" id="IPR052021">
    <property type="entry name" value="Type-I_RS_S_subunit"/>
</dbReference>
<accession>A0ABU4WLX4</accession>
<dbReference type="PANTHER" id="PTHR30408:SF12">
    <property type="entry name" value="TYPE I RESTRICTION ENZYME MJAVIII SPECIFICITY SUBUNIT"/>
    <property type="match status" value="1"/>
</dbReference>
<dbReference type="GO" id="GO:0016787">
    <property type="term" value="F:hydrolase activity"/>
    <property type="evidence" value="ECO:0007669"/>
    <property type="project" value="UniProtKB-KW"/>
</dbReference>
<feature type="domain" description="Type I restriction modification DNA specificity" evidence="4">
    <location>
        <begin position="180"/>
        <end position="344"/>
    </location>
</feature>